<dbReference type="Pfam" id="PF20147">
    <property type="entry name" value="Crinkler"/>
    <property type="match status" value="1"/>
</dbReference>
<dbReference type="VEuPathDB" id="FungiDB:RhiirFUN_026913"/>
<sequence length="931" mass="108375">MTLHRFFTDRDYKPDQVLLLMMNFKIIYKMAASLNCLLLGDTSFDDAFVINVANVTEFGRIKVEIDNLKISDLKVLILDRKKNKLGIDADSINLWKVDVAESDEYKLKEFKDENNKVVGAKFLKPTHKFNEYFKDKELNQGNIHVIVQLLAAESLTLIMKKILKNVARSSNKSPGFSSSIPLKERNMESAIMSISKNFEQSFYMTQSFVKSTLQFLVCCGAPGIGKTRYGFELFNHLKNNPKDVLVDPRSQRPVPDPDFLSIYLDFGKEVRLNRYDFKLTANSAIALRIAFKFFVYDQSYQMDFNDFRQNIYRYFKVDNTESLRKFESTVNLRNVIKSIRMSRHLNDNQTLFIFLHIDEIQEMFNYEKCWIREDQSSSENIKGFTKELLYTLAQYMRNNRNFIQTFLSGTALQDVVKLKEPTGFSFNSGFSFNYINCPLLSMGACIEIVNDFAVKENETNYWWTLDRSFIKILDDARGLPRAIEYILDEILKEDLFKKHTWNPSGFFIKIASRLDMSYNITTFVKKHKDLALALLKNCLKSDSIERTDKVLKDDVNSLTYGELERDKHIILEDEDGKLLIAMPIYFIYIYNITLNLADVILSGAIIPNPRSMEWQHWETFVAHFEMFKVNLLASGKTAAKLNEIYPGAFGNEKTLSLKFKLRNLKGVAYLEHKFPITYEGLRCKHTKVPYSWKEDIIFKNAASAKFGDSFVRYVSADDDDCGYILCLQYKWIWGKDFQIPLKLADIIGEHRKNLATLKNCDSEEIKKEQIITIIFTTKAIDPDSTYSFGSSIPDNILVVCRDNFHQHFGRLFASQFDFELLSVNANFTCPNIITDIFGTSIKDSPEDLMHKRPFRSPEDFKDRVTFNDRVTFDSDEGIKAKICRLSYAPFQKRKVSQIQELPAFERRVRPRLENEEKRNYYNLRRITESNV</sequence>
<accession>A0A2I1FBG3</accession>
<proteinExistence type="predicted"/>
<gene>
    <name evidence="4" type="ORF">RhiirA1_474900</name>
</gene>
<name>A0A2I1FBG3_9GLOM</name>
<dbReference type="VEuPathDB" id="FungiDB:RhiirA1_474900"/>
<reference evidence="4 5" key="1">
    <citation type="submission" date="2017-10" db="EMBL/GenBank/DDBJ databases">
        <title>Extensive intraspecific genome diversity in a model arbuscular mycorrhizal fungus.</title>
        <authorList>
            <person name="Chen E.C.H."/>
            <person name="Morin E."/>
            <person name="Baudet D."/>
            <person name="Noel J."/>
            <person name="Ndikumana S."/>
            <person name="Charron P."/>
            <person name="St-Onge C."/>
            <person name="Giorgi J."/>
            <person name="Grigoriev I.V."/>
            <person name="Roux C."/>
            <person name="Martin F.M."/>
            <person name="Corradi N."/>
        </authorList>
    </citation>
    <scope>NUCLEOTIDE SEQUENCE [LARGE SCALE GENOMIC DNA]</scope>
    <source>
        <strain evidence="4 5">A1</strain>
    </source>
</reference>
<evidence type="ECO:0000256" key="2">
    <source>
        <dbReference type="ARBA" id="ARBA00004613"/>
    </source>
</evidence>
<dbReference type="AlphaFoldDB" id="A0A2I1FBG3"/>
<reference evidence="4 5" key="2">
    <citation type="submission" date="2017-10" db="EMBL/GenBank/DDBJ databases">
        <title>Genome analyses suggest a sexual origin of heterokaryosis in a supposedly ancient asexual fungus.</title>
        <authorList>
            <person name="Corradi N."/>
            <person name="Sedzielewska K."/>
            <person name="Noel J."/>
            <person name="Charron P."/>
            <person name="Farinelli L."/>
            <person name="Marton T."/>
            <person name="Kruger M."/>
            <person name="Pelin A."/>
            <person name="Brachmann A."/>
            <person name="Corradi N."/>
        </authorList>
    </citation>
    <scope>NUCLEOTIDE SEQUENCE [LARGE SCALE GENOMIC DNA]</scope>
    <source>
        <strain evidence="4 5">A1</strain>
    </source>
</reference>
<evidence type="ECO:0000256" key="1">
    <source>
        <dbReference type="ARBA" id="ARBA00004340"/>
    </source>
</evidence>
<dbReference type="VEuPathDB" id="FungiDB:FUN_001112"/>
<protein>
    <submittedName>
        <fullName evidence="4">Uncharacterized protein</fullName>
    </submittedName>
</protein>
<evidence type="ECO:0000313" key="4">
    <source>
        <dbReference type="EMBL" id="PKC55860.1"/>
    </source>
</evidence>
<dbReference type="SUPFAM" id="SSF52540">
    <property type="entry name" value="P-loop containing nucleoside triphosphate hydrolases"/>
    <property type="match status" value="1"/>
</dbReference>
<dbReference type="InterPro" id="IPR027417">
    <property type="entry name" value="P-loop_NTPase"/>
</dbReference>
<dbReference type="OrthoDB" id="2329427at2759"/>
<dbReference type="Proteomes" id="UP000232688">
    <property type="component" value="Unassembled WGS sequence"/>
</dbReference>
<dbReference type="GO" id="GO:0043657">
    <property type="term" value="C:host cell"/>
    <property type="evidence" value="ECO:0007669"/>
    <property type="project" value="UniProtKB-SubCell"/>
</dbReference>
<dbReference type="EMBL" id="LLXH01002385">
    <property type="protein sequence ID" value="PKC55860.1"/>
    <property type="molecule type" value="Genomic_DNA"/>
</dbReference>
<comment type="subcellular location">
    <subcellularLocation>
        <location evidence="1">Host cell</location>
    </subcellularLocation>
    <subcellularLocation>
        <location evidence="2">Secreted</location>
    </subcellularLocation>
</comment>
<keyword evidence="3" id="KW-0964">Secreted</keyword>
<evidence type="ECO:0000313" key="5">
    <source>
        <dbReference type="Proteomes" id="UP000232688"/>
    </source>
</evidence>
<evidence type="ECO:0000256" key="3">
    <source>
        <dbReference type="ARBA" id="ARBA00022525"/>
    </source>
</evidence>
<dbReference type="GO" id="GO:0005576">
    <property type="term" value="C:extracellular region"/>
    <property type="evidence" value="ECO:0007669"/>
    <property type="project" value="UniProtKB-SubCell"/>
</dbReference>
<organism evidence="4 5">
    <name type="scientific">Rhizophagus irregularis</name>
    <dbReference type="NCBI Taxonomy" id="588596"/>
    <lineage>
        <taxon>Eukaryota</taxon>
        <taxon>Fungi</taxon>
        <taxon>Fungi incertae sedis</taxon>
        <taxon>Mucoromycota</taxon>
        <taxon>Glomeromycotina</taxon>
        <taxon>Glomeromycetes</taxon>
        <taxon>Glomerales</taxon>
        <taxon>Glomeraceae</taxon>
        <taxon>Rhizophagus</taxon>
    </lineage>
</organism>
<dbReference type="InterPro" id="IPR045379">
    <property type="entry name" value="Crinkler_N"/>
</dbReference>
<comment type="caution">
    <text evidence="4">The sequence shown here is derived from an EMBL/GenBank/DDBJ whole genome shotgun (WGS) entry which is preliminary data.</text>
</comment>